<name>A0A9D4WXK7_PEA</name>
<keyword evidence="3" id="KW-1185">Reference proteome</keyword>
<evidence type="ECO:0000313" key="2">
    <source>
        <dbReference type="EMBL" id="KAI5410381.1"/>
    </source>
</evidence>
<proteinExistence type="predicted"/>
<dbReference type="InterPro" id="IPR056647">
    <property type="entry name" value="DUF7745"/>
</dbReference>
<dbReference type="Proteomes" id="UP001058974">
    <property type="component" value="Chromosome 5"/>
</dbReference>
<reference evidence="2 3" key="1">
    <citation type="journal article" date="2022" name="Nat. Genet.">
        <title>Improved pea reference genome and pan-genome highlight genomic features and evolutionary characteristics.</title>
        <authorList>
            <person name="Yang T."/>
            <person name="Liu R."/>
            <person name="Luo Y."/>
            <person name="Hu S."/>
            <person name="Wang D."/>
            <person name="Wang C."/>
            <person name="Pandey M.K."/>
            <person name="Ge S."/>
            <person name="Xu Q."/>
            <person name="Li N."/>
            <person name="Li G."/>
            <person name="Huang Y."/>
            <person name="Saxena R.K."/>
            <person name="Ji Y."/>
            <person name="Li M."/>
            <person name="Yan X."/>
            <person name="He Y."/>
            <person name="Liu Y."/>
            <person name="Wang X."/>
            <person name="Xiang C."/>
            <person name="Varshney R.K."/>
            <person name="Ding H."/>
            <person name="Gao S."/>
            <person name="Zong X."/>
        </authorList>
    </citation>
    <scope>NUCLEOTIDE SEQUENCE [LARGE SCALE GENOMIC DNA]</scope>
    <source>
        <strain evidence="2 3">cv. Zhongwan 6</strain>
    </source>
</reference>
<feature type="domain" description="DUF7745" evidence="1">
    <location>
        <begin position="7"/>
        <end position="91"/>
    </location>
</feature>
<dbReference type="Pfam" id="PF24924">
    <property type="entry name" value="DUF7745"/>
    <property type="match status" value="1"/>
</dbReference>
<dbReference type="Gramene" id="Psat05G0576300-T1">
    <property type="protein sequence ID" value="KAI5410381.1"/>
    <property type="gene ID" value="KIW84_055763"/>
</dbReference>
<evidence type="ECO:0000259" key="1">
    <source>
        <dbReference type="Pfam" id="PF24924"/>
    </source>
</evidence>
<evidence type="ECO:0000313" key="3">
    <source>
        <dbReference type="Proteomes" id="UP001058974"/>
    </source>
</evidence>
<comment type="caution">
    <text evidence="2">The sequence shown here is derived from an EMBL/GenBank/DDBJ whole genome shotgun (WGS) entry which is preliminary data.</text>
</comment>
<gene>
    <name evidence="2" type="ORF">KIW84_055763</name>
</gene>
<organism evidence="2 3">
    <name type="scientific">Pisum sativum</name>
    <name type="common">Garden pea</name>
    <name type="synonym">Lathyrus oleraceus</name>
    <dbReference type="NCBI Taxonomy" id="3888"/>
    <lineage>
        <taxon>Eukaryota</taxon>
        <taxon>Viridiplantae</taxon>
        <taxon>Streptophyta</taxon>
        <taxon>Embryophyta</taxon>
        <taxon>Tracheophyta</taxon>
        <taxon>Spermatophyta</taxon>
        <taxon>Magnoliopsida</taxon>
        <taxon>eudicotyledons</taxon>
        <taxon>Gunneridae</taxon>
        <taxon>Pentapetalae</taxon>
        <taxon>rosids</taxon>
        <taxon>fabids</taxon>
        <taxon>Fabales</taxon>
        <taxon>Fabaceae</taxon>
        <taxon>Papilionoideae</taxon>
        <taxon>50 kb inversion clade</taxon>
        <taxon>NPAAA clade</taxon>
        <taxon>Hologalegina</taxon>
        <taxon>IRL clade</taxon>
        <taxon>Fabeae</taxon>
        <taxon>Lathyrus</taxon>
    </lineage>
</organism>
<accession>A0A9D4WXK7</accession>
<sequence length="99" mass="11394">MSLSKVQDFHVAPNLEEFGKILEISKPTKGPFKMIGYHPTLEEMAYYLCIYEANLQANLRVYGDFKGFSREYLEKRTDDFATSLQWDALDKTCSSLPSD</sequence>
<protein>
    <recommendedName>
        <fullName evidence="1">DUF7745 domain-containing protein</fullName>
    </recommendedName>
</protein>
<dbReference type="EMBL" id="JAMSHJ010000005">
    <property type="protein sequence ID" value="KAI5410381.1"/>
    <property type="molecule type" value="Genomic_DNA"/>
</dbReference>
<dbReference type="AlphaFoldDB" id="A0A9D4WXK7"/>